<feature type="compositionally biased region" description="Polar residues" evidence="1">
    <location>
        <begin position="41"/>
        <end position="56"/>
    </location>
</feature>
<comment type="caution">
    <text evidence="2">The sequence shown here is derived from an EMBL/GenBank/DDBJ whole genome shotgun (WGS) entry which is preliminary data.</text>
</comment>
<sequence>MKNVSAPGKCETGPPNSPDPWDNVRSGRAIPVRGVCYTGQWRLQDSDPNPGKSTTKNDPEPDGATPKPC</sequence>
<proteinExistence type="predicted"/>
<reference evidence="2 3" key="1">
    <citation type="journal article" date="2018" name="Sci. Rep.">
        <title>Extensive genomic diversity among Mycobacterium marinum strains revealed by whole genome sequencing.</title>
        <authorList>
            <person name="Das S."/>
            <person name="Pettersson B.M."/>
            <person name="Behra P.R."/>
            <person name="Mallick A."/>
            <person name="Cheramie M."/>
            <person name="Ramesh M."/>
            <person name="Shirreff L."/>
            <person name="DuCote T."/>
            <person name="Dasgupta S."/>
            <person name="Ennis D.G."/>
            <person name="Kirsebom L.A."/>
        </authorList>
    </citation>
    <scope>NUCLEOTIDE SEQUENCE [LARGE SCALE GENOMIC DNA]</scope>
    <source>
        <strain evidence="2 3">Davis1</strain>
    </source>
</reference>
<evidence type="ECO:0000313" key="2">
    <source>
        <dbReference type="EMBL" id="RFZ35826.1"/>
    </source>
</evidence>
<feature type="region of interest" description="Disordered" evidence="1">
    <location>
        <begin position="1"/>
        <end position="27"/>
    </location>
</feature>
<dbReference type="Proteomes" id="UP000257451">
    <property type="component" value="Unassembled WGS sequence"/>
</dbReference>
<dbReference type="EMBL" id="PEDF01000157">
    <property type="protein sequence ID" value="RFZ35826.1"/>
    <property type="molecule type" value="Genomic_DNA"/>
</dbReference>
<evidence type="ECO:0000256" key="1">
    <source>
        <dbReference type="SAM" id="MobiDB-lite"/>
    </source>
</evidence>
<protein>
    <submittedName>
        <fullName evidence="2">Uncharacterized protein</fullName>
    </submittedName>
</protein>
<evidence type="ECO:0000313" key="3">
    <source>
        <dbReference type="Proteomes" id="UP000257451"/>
    </source>
</evidence>
<dbReference type="AlphaFoldDB" id="A0A3E2MRG8"/>
<organism evidence="2 3">
    <name type="scientific">Mycobacterium marinum</name>
    <dbReference type="NCBI Taxonomy" id="1781"/>
    <lineage>
        <taxon>Bacteria</taxon>
        <taxon>Bacillati</taxon>
        <taxon>Actinomycetota</taxon>
        <taxon>Actinomycetes</taxon>
        <taxon>Mycobacteriales</taxon>
        <taxon>Mycobacteriaceae</taxon>
        <taxon>Mycobacterium</taxon>
        <taxon>Mycobacterium ulcerans group</taxon>
    </lineage>
</organism>
<gene>
    <name evidence="2" type="ORF">DAVIS_04241</name>
</gene>
<accession>A0A3E2MRG8</accession>
<feature type="region of interest" description="Disordered" evidence="1">
    <location>
        <begin position="39"/>
        <end position="69"/>
    </location>
</feature>
<name>A0A3E2MRG8_MYCMR</name>